<sequence>LENLVDEDLDNFATFTTGVAVGVTEQPLFSVKDMNHTYAAGTEAGICMVSSESGGLLSLSVIQLFTIRAYNNGKLIATYPVSSGQAGSGVGLDLIKIPGTDNMAVNLTCTPEEDFDELYVDISGGLDVSVIKELKFKYAFVGKPRQCLLTTNGLKQYAKLTGQAGEDGAGAVLKPRGAAVPVLIPLPIIDSELNKMVDDDLSNSCSVTNIVSIGYKGAAKLSTDPDEPLCGITNDSPNPTVVFPAGSEVGFVYQNAAALNLKLGNYVEIKVFNTDGTTQTERVEAGVLSLSVAEGGKMTSSVIAKKEFYAAEIAFYTAVSANLGNLGVYYGFVNETPEVPHRCPINSSVNAEICDVQSTYQLLSNPALAVEWKLVSAKEYGSDKDLPEGSVTVTPSGKVTFYDVDGKNIPGEYVFEATSVGCTHTPKCTERVMIRRGIVSYDAGCSEPIFNDDSQNNHELSTDIYGSSGALISIDDLKNAENILDKDFNNYASYTGGLSIASNIRVVGVKKKEGIFTVSSEKEGGKVNKRIGFIVESKSTFLNADVLQFFQIRCYRNEKEVYRKLIDETNAVGVGLIEGDQSQKVRFSIEVPDSIEFDEFMLWTAGVLKLDISVLNIYYSFIEDASFDCGNPLKCAETISVDNGATAYPDMKFQTASIAGVVQNLGYLIDNDLDSYFLYQNTVQAGSGMVVSVKLGKTLDYRHQFGIIMDNQTFLAGVGLGTWMTVETYYNGVATGDKFDNWGVLGLDVIGYGDKSYLINNPTRNFDEVRITFAGIANVLNGYKLYGLFIRGDKNLNGIPDCMDPDTNCAEDLGLSTSKVCVGEEITLSGQVQGVDNDYKIIVYAPEQMIESKISEGKDTLVSFRDTVLVGSSSFSIKIPSSTAGTGLNIMLYDETGRYLDGITYTVHPQQTEWRQTPLSTDWNEPNNWVGNVNPYCCTNVIIPDGASRYPVLPTLEPVQSEDGTEVPVPADTYCCDGIYFKSSVDADEDNPAQIVNVPELAYNKAWVDVRMMPNRYYMFASPLMNTYTGDLFVPADMNGIQKGMEFEDLTQENAPQNRFNPSVYQRMWKTNPQVRLLDDIVYNGNAENRTEKWGNAGMETQGKLADWSRIFNSLKEPYSDQKGFSVWVDNGNLSADNPVIIRLPKQHVRYNYYTSDGILLPEKDEALDRANNTRFIYEEGKGTIPAAYESKKVGGLFDSAGKLTLRVQTESAGKSFVTSNPFMSDLDIQTLLKDNPRILTLRRYDGNAYISYVYDKNTQSLLTNSSEDLNRQNIKNVIHPLEAFFVDMAVDGDGGTSDEIVLSRDMMLNTVSQEKVSQTQEVPLIRIQAEASGKRASVVLADSTLNLQVETLLDSEVKPTMALFAAVDNTAYDLVRMTKKEIPLGVLLSEKDSLVLHFEATGGMDLSEWELVDRANGQVYAVDAPVTLSRAGSSIGRFVLRSSAGNTLEKEHQTYVEYAGNGRARVTALTGTVQSVAVYTMNGTLCANIQSDAVSAVVEVPQNEPVLIKTVLSNGFVDTYKMMIPAQ</sequence>
<evidence type="ECO:0000313" key="1">
    <source>
        <dbReference type="EMBL" id="MBU3854889.1"/>
    </source>
</evidence>
<reference evidence="1" key="1">
    <citation type="journal article" date="2021" name="PeerJ">
        <title>Extensive microbial diversity within the chicken gut microbiome revealed by metagenomics and culture.</title>
        <authorList>
            <person name="Gilroy R."/>
            <person name="Ravi A."/>
            <person name="Getino M."/>
            <person name="Pursley I."/>
            <person name="Horton D.L."/>
            <person name="Alikhan N.F."/>
            <person name="Baker D."/>
            <person name="Gharbi K."/>
            <person name="Hall N."/>
            <person name="Watson M."/>
            <person name="Adriaenssens E.M."/>
            <person name="Foster-Nyarko E."/>
            <person name="Jarju S."/>
            <person name="Secka A."/>
            <person name="Antonio M."/>
            <person name="Oren A."/>
            <person name="Chaudhuri R.R."/>
            <person name="La Ragione R."/>
            <person name="Hildebrand F."/>
            <person name="Pallen M.J."/>
        </authorList>
    </citation>
    <scope>NUCLEOTIDE SEQUENCE</scope>
    <source>
        <strain evidence="1">G3-2149</strain>
    </source>
</reference>
<accession>A0A9E2L9B4</accession>
<reference evidence="1" key="2">
    <citation type="submission" date="2021-04" db="EMBL/GenBank/DDBJ databases">
        <authorList>
            <person name="Gilroy R."/>
        </authorList>
    </citation>
    <scope>NUCLEOTIDE SEQUENCE</scope>
    <source>
        <strain evidence="1">G3-2149</strain>
    </source>
</reference>
<feature type="non-terminal residue" evidence="1">
    <location>
        <position position="1"/>
    </location>
</feature>
<gene>
    <name evidence="1" type="ORF">H9789_13955</name>
</gene>
<dbReference type="Proteomes" id="UP000823865">
    <property type="component" value="Unassembled WGS sequence"/>
</dbReference>
<proteinExistence type="predicted"/>
<protein>
    <submittedName>
        <fullName evidence="1">Uncharacterized protein</fullName>
    </submittedName>
</protein>
<evidence type="ECO:0000313" key="2">
    <source>
        <dbReference type="Proteomes" id="UP000823865"/>
    </source>
</evidence>
<comment type="caution">
    <text evidence="1">The sequence shown here is derived from an EMBL/GenBank/DDBJ whole genome shotgun (WGS) entry which is preliminary data.</text>
</comment>
<organism evidence="1 2">
    <name type="scientific">Candidatus Paraprevotella stercoravium</name>
    <dbReference type="NCBI Taxonomy" id="2838725"/>
    <lineage>
        <taxon>Bacteria</taxon>
        <taxon>Pseudomonadati</taxon>
        <taxon>Bacteroidota</taxon>
        <taxon>Bacteroidia</taxon>
        <taxon>Bacteroidales</taxon>
        <taxon>Prevotellaceae</taxon>
        <taxon>Paraprevotella</taxon>
    </lineage>
</organism>
<name>A0A9E2L9B4_9BACT</name>
<dbReference type="EMBL" id="JAHLFU010000298">
    <property type="protein sequence ID" value="MBU3854889.1"/>
    <property type="molecule type" value="Genomic_DNA"/>
</dbReference>